<dbReference type="InterPro" id="IPR028098">
    <property type="entry name" value="Glyco_trans_4-like_N"/>
</dbReference>
<proteinExistence type="predicted"/>
<reference evidence="3 4" key="1">
    <citation type="submission" date="2019-03" db="EMBL/GenBank/DDBJ databases">
        <title>Genomic Encyclopedia of Type Strains, Phase IV (KMG-IV): sequencing the most valuable type-strain genomes for metagenomic binning, comparative biology and taxonomic classification.</title>
        <authorList>
            <person name="Goeker M."/>
        </authorList>
    </citation>
    <scope>NUCLEOTIDE SEQUENCE [LARGE SCALE GENOMIC DNA]</scope>
    <source>
        <strain evidence="3 4">DSM 29489</strain>
    </source>
</reference>
<evidence type="ECO:0000259" key="2">
    <source>
        <dbReference type="Pfam" id="PF13439"/>
    </source>
</evidence>
<evidence type="ECO:0000313" key="4">
    <source>
        <dbReference type="Proteomes" id="UP000295726"/>
    </source>
</evidence>
<dbReference type="Gene3D" id="3.40.50.2000">
    <property type="entry name" value="Glycogen Phosphorylase B"/>
    <property type="match status" value="2"/>
</dbReference>
<dbReference type="Pfam" id="PF00534">
    <property type="entry name" value="Glycos_transf_1"/>
    <property type="match status" value="1"/>
</dbReference>
<accession>A0A4R3KC93</accession>
<dbReference type="SUPFAM" id="SSF53756">
    <property type="entry name" value="UDP-Glycosyltransferase/glycogen phosphorylase"/>
    <property type="match status" value="1"/>
</dbReference>
<dbReference type="OrthoDB" id="9806653at2"/>
<dbReference type="InterPro" id="IPR001296">
    <property type="entry name" value="Glyco_trans_1"/>
</dbReference>
<name>A0A4R3KC93_9FIRM</name>
<dbReference type="Pfam" id="PF13439">
    <property type="entry name" value="Glyco_transf_4"/>
    <property type="match status" value="1"/>
</dbReference>
<dbReference type="InterPro" id="IPR050194">
    <property type="entry name" value="Glycosyltransferase_grp1"/>
</dbReference>
<comment type="caution">
    <text evidence="3">The sequence shown here is derived from an EMBL/GenBank/DDBJ whole genome shotgun (WGS) entry which is preliminary data.</text>
</comment>
<feature type="domain" description="Glycosyltransferase subfamily 4-like N-terminal" evidence="2">
    <location>
        <begin position="17"/>
        <end position="185"/>
    </location>
</feature>
<keyword evidence="3" id="KW-0808">Transferase</keyword>
<evidence type="ECO:0000313" key="3">
    <source>
        <dbReference type="EMBL" id="TCS80708.1"/>
    </source>
</evidence>
<dbReference type="Proteomes" id="UP000295726">
    <property type="component" value="Unassembled WGS sequence"/>
</dbReference>
<keyword evidence="4" id="KW-1185">Reference proteome</keyword>
<sequence length="378" mass="43021">MGRIYCFFTANYPPKLGGVEIYTQCLAKALVRRGNEVTIVTLNDKKVSEIQWDNGIRIIKIPGIDAFAGRLPLIRFNKAFRKFCGNFKSETFDLVIVQTRYYPISVYGARYAKMKNISCIVLDHSTAHVNVGGSVINKMFAVYEHVMTEILKSLDCRFFGVSQACNRWLEHFHIVPQGVLYNSIEREVAQEMQAHDILKKYAIPEDVKIILYAGRLLREKGIEKLVEAVSGLREKHPELCLVVAGDGELYKELSEKNVGNCIWLGRVKHNEVLELMKRSLIFCLPSDYAEGFPTSVLEAAVCRCYTITTTAGGSKELLTGMDYGMVLEQNQGAEVLKNAIEYVLDNPELCRRAVENNYNRVLKYFTWDTRAKEMEEIL</sequence>
<dbReference type="AlphaFoldDB" id="A0A4R3KC93"/>
<dbReference type="EMBL" id="SLZZ01000005">
    <property type="protein sequence ID" value="TCS80708.1"/>
    <property type="molecule type" value="Genomic_DNA"/>
</dbReference>
<gene>
    <name evidence="3" type="ORF">EDD59_10590</name>
</gene>
<dbReference type="RefSeq" id="WP_132379627.1">
    <property type="nucleotide sequence ID" value="NZ_DAISCH010000043.1"/>
</dbReference>
<dbReference type="PANTHER" id="PTHR45947:SF3">
    <property type="entry name" value="SULFOQUINOVOSYL TRANSFERASE SQD2"/>
    <property type="match status" value="1"/>
</dbReference>
<organism evidence="3 4">
    <name type="scientific">Muricomes intestini</name>
    <dbReference type="NCBI Taxonomy" id="1796634"/>
    <lineage>
        <taxon>Bacteria</taxon>
        <taxon>Bacillati</taxon>
        <taxon>Bacillota</taxon>
        <taxon>Clostridia</taxon>
        <taxon>Lachnospirales</taxon>
        <taxon>Lachnospiraceae</taxon>
        <taxon>Muricomes</taxon>
    </lineage>
</organism>
<dbReference type="CDD" id="cd03801">
    <property type="entry name" value="GT4_PimA-like"/>
    <property type="match status" value="1"/>
</dbReference>
<evidence type="ECO:0000259" key="1">
    <source>
        <dbReference type="Pfam" id="PF00534"/>
    </source>
</evidence>
<feature type="domain" description="Glycosyl transferase family 1" evidence="1">
    <location>
        <begin position="197"/>
        <end position="360"/>
    </location>
</feature>
<dbReference type="GO" id="GO:0016757">
    <property type="term" value="F:glycosyltransferase activity"/>
    <property type="evidence" value="ECO:0007669"/>
    <property type="project" value="InterPro"/>
</dbReference>
<dbReference type="PANTHER" id="PTHR45947">
    <property type="entry name" value="SULFOQUINOVOSYL TRANSFERASE SQD2"/>
    <property type="match status" value="1"/>
</dbReference>
<protein>
    <submittedName>
        <fullName evidence="3">Glycosyltransferase involved in cell wall biosynthesis</fullName>
    </submittedName>
</protein>